<feature type="signal peptide" evidence="1">
    <location>
        <begin position="1"/>
        <end position="20"/>
    </location>
</feature>
<dbReference type="Proteomes" id="UP000184292">
    <property type="component" value="Unassembled WGS sequence"/>
</dbReference>
<proteinExistence type="predicted"/>
<dbReference type="Pfam" id="PF02643">
    <property type="entry name" value="DUF192"/>
    <property type="match status" value="1"/>
</dbReference>
<dbReference type="STRING" id="1447782.SAMN05444417_1541"/>
<dbReference type="Gene3D" id="2.60.120.1140">
    <property type="entry name" value="Protein of unknown function DUF192"/>
    <property type="match status" value="1"/>
</dbReference>
<accession>A0A1M6D6E2</accession>
<reference evidence="2 3" key="1">
    <citation type="submission" date="2016-11" db="EMBL/GenBank/DDBJ databases">
        <authorList>
            <person name="Jaros S."/>
            <person name="Januszkiewicz K."/>
            <person name="Wedrychowicz H."/>
        </authorList>
    </citation>
    <scope>NUCLEOTIDE SEQUENCE [LARGE SCALE GENOMIC DNA]</scope>
    <source>
        <strain evidence="2 3">DSM 100565</strain>
    </source>
</reference>
<keyword evidence="1" id="KW-0732">Signal</keyword>
<organism evidence="2 3">
    <name type="scientific">Wenxinia saemankumensis</name>
    <dbReference type="NCBI Taxonomy" id="1447782"/>
    <lineage>
        <taxon>Bacteria</taxon>
        <taxon>Pseudomonadati</taxon>
        <taxon>Pseudomonadota</taxon>
        <taxon>Alphaproteobacteria</taxon>
        <taxon>Rhodobacterales</taxon>
        <taxon>Roseobacteraceae</taxon>
        <taxon>Wenxinia</taxon>
    </lineage>
</organism>
<dbReference type="InterPro" id="IPR038695">
    <property type="entry name" value="Saro_0823-like_sf"/>
</dbReference>
<evidence type="ECO:0008006" key="4">
    <source>
        <dbReference type="Google" id="ProtNLM"/>
    </source>
</evidence>
<evidence type="ECO:0000313" key="2">
    <source>
        <dbReference type="EMBL" id="SHI68713.1"/>
    </source>
</evidence>
<protein>
    <recommendedName>
        <fullName evidence="4">DUF192 domain-containing protein</fullName>
    </recommendedName>
</protein>
<dbReference type="AlphaFoldDB" id="A0A1M6D6E2"/>
<dbReference type="InterPro" id="IPR003795">
    <property type="entry name" value="DUF192"/>
</dbReference>
<dbReference type="EMBL" id="FQYO01000002">
    <property type="protein sequence ID" value="SHI68713.1"/>
    <property type="molecule type" value="Genomic_DNA"/>
</dbReference>
<feature type="chain" id="PRO_5012793653" description="DUF192 domain-containing protein" evidence="1">
    <location>
        <begin position="21"/>
        <end position="154"/>
    </location>
</feature>
<gene>
    <name evidence="2" type="ORF">SAMN05444417_1541</name>
</gene>
<sequence>MMRALSVLFVLAAAPAAAQYACSEDRVSVVGEFGRVNFEVEVADDAEERAQGLMFVEEMPTLDGMLFVYDRPQRTAFWMRNTLIPLDMIFAGADGTIRRIHANAVPMDETSIPGGDDIQFVLEINGGLAARLGIAEGDALQHPAIGDGAALPCD</sequence>
<dbReference type="PANTHER" id="PTHR37953">
    <property type="entry name" value="UPF0127 PROTEIN MJ1496"/>
    <property type="match status" value="1"/>
</dbReference>
<dbReference type="PANTHER" id="PTHR37953:SF1">
    <property type="entry name" value="UPF0127 PROTEIN MJ1496"/>
    <property type="match status" value="1"/>
</dbReference>
<evidence type="ECO:0000256" key="1">
    <source>
        <dbReference type="SAM" id="SignalP"/>
    </source>
</evidence>
<evidence type="ECO:0000313" key="3">
    <source>
        <dbReference type="Proteomes" id="UP000184292"/>
    </source>
</evidence>
<name>A0A1M6D6E2_9RHOB</name>
<keyword evidence="3" id="KW-1185">Reference proteome</keyword>